<feature type="domain" description="Cation/H+ exchanger transmembrane" evidence="13">
    <location>
        <begin position="10"/>
        <end position="373"/>
    </location>
</feature>
<dbReference type="PANTHER" id="PTHR43562">
    <property type="entry name" value="NAPA-TYPE SODIUM/HYDROGEN ANTIPORTER"/>
    <property type="match status" value="1"/>
</dbReference>
<keyword evidence="10" id="KW-0739">Sodium transport</keyword>
<evidence type="ECO:0000256" key="1">
    <source>
        <dbReference type="ARBA" id="ARBA00004141"/>
    </source>
</evidence>
<comment type="caution">
    <text evidence="14">The sequence shown here is derived from an EMBL/GenBank/DDBJ whole genome shotgun (WGS) entry which is preliminary data.</text>
</comment>
<proteinExistence type="inferred from homology"/>
<keyword evidence="5 12" id="KW-0812">Transmembrane</keyword>
<organism evidence="14 15">
    <name type="scientific">Paenibacillus physcomitrellae</name>
    <dbReference type="NCBI Taxonomy" id="1619311"/>
    <lineage>
        <taxon>Bacteria</taxon>
        <taxon>Bacillati</taxon>
        <taxon>Bacillota</taxon>
        <taxon>Bacilli</taxon>
        <taxon>Bacillales</taxon>
        <taxon>Paenibacillaceae</taxon>
        <taxon>Paenibacillus</taxon>
    </lineage>
</organism>
<dbReference type="Proteomes" id="UP000609323">
    <property type="component" value="Unassembled WGS sequence"/>
</dbReference>
<reference evidence="15" key="1">
    <citation type="journal article" date="2019" name="Int. J. Syst. Evol. Microbiol.">
        <title>The Global Catalogue of Microorganisms (GCM) 10K type strain sequencing project: providing services to taxonomists for standard genome sequencing and annotation.</title>
        <authorList>
            <consortium name="The Broad Institute Genomics Platform"/>
            <consortium name="The Broad Institute Genome Sequencing Center for Infectious Disease"/>
            <person name="Wu L."/>
            <person name="Ma J."/>
        </authorList>
    </citation>
    <scope>NUCLEOTIDE SEQUENCE [LARGE SCALE GENOMIC DNA]</scope>
    <source>
        <strain evidence="15">CGMCC 1.15044</strain>
    </source>
</reference>
<gene>
    <name evidence="14" type="ORF">GCM10010917_10960</name>
</gene>
<dbReference type="Gene3D" id="1.20.1530.20">
    <property type="match status" value="1"/>
</dbReference>
<evidence type="ECO:0000256" key="3">
    <source>
        <dbReference type="ARBA" id="ARBA00022448"/>
    </source>
</evidence>
<keyword evidence="4" id="KW-0050">Antiport</keyword>
<dbReference type="NCBIfam" id="TIGR00932">
    <property type="entry name" value="2a37"/>
    <property type="match status" value="1"/>
</dbReference>
<evidence type="ECO:0000256" key="4">
    <source>
        <dbReference type="ARBA" id="ARBA00022449"/>
    </source>
</evidence>
<evidence type="ECO:0000256" key="6">
    <source>
        <dbReference type="ARBA" id="ARBA00022989"/>
    </source>
</evidence>
<feature type="transmembrane region" description="Helical" evidence="12">
    <location>
        <begin position="144"/>
        <end position="165"/>
    </location>
</feature>
<evidence type="ECO:0000256" key="7">
    <source>
        <dbReference type="ARBA" id="ARBA00023053"/>
    </source>
</evidence>
<dbReference type="InterPro" id="IPR004771">
    <property type="entry name" value="K/H_exchanger"/>
</dbReference>
<feature type="transmembrane region" description="Helical" evidence="12">
    <location>
        <begin position="185"/>
        <end position="206"/>
    </location>
</feature>
<evidence type="ECO:0000313" key="14">
    <source>
        <dbReference type="EMBL" id="GGA27838.1"/>
    </source>
</evidence>
<dbReference type="PANTHER" id="PTHR43562:SF3">
    <property type="entry name" value="SODIUM ION_PROTON EXCHANGER (EUROFUNG)"/>
    <property type="match status" value="1"/>
</dbReference>
<feature type="transmembrane region" description="Helical" evidence="12">
    <location>
        <begin position="290"/>
        <end position="312"/>
    </location>
</feature>
<evidence type="ECO:0000256" key="12">
    <source>
        <dbReference type="SAM" id="Phobius"/>
    </source>
</evidence>
<evidence type="ECO:0000256" key="5">
    <source>
        <dbReference type="ARBA" id="ARBA00022692"/>
    </source>
</evidence>
<feature type="region of interest" description="Disordered" evidence="11">
    <location>
        <begin position="377"/>
        <end position="396"/>
    </location>
</feature>
<feature type="transmembrane region" description="Helical" evidence="12">
    <location>
        <begin position="218"/>
        <end position="244"/>
    </location>
</feature>
<keyword evidence="3" id="KW-0813">Transport</keyword>
<evidence type="ECO:0000256" key="10">
    <source>
        <dbReference type="ARBA" id="ARBA00023201"/>
    </source>
</evidence>
<accession>A0ABQ1FRT9</accession>
<comment type="subcellular location">
    <subcellularLocation>
        <location evidence="1">Membrane</location>
        <topology evidence="1">Multi-pass membrane protein</topology>
    </subcellularLocation>
</comment>
<protein>
    <submittedName>
        <fullName evidence="14">Sodium:proton antiporter</fullName>
    </submittedName>
</protein>
<feature type="transmembrane region" description="Helical" evidence="12">
    <location>
        <begin position="264"/>
        <end position="283"/>
    </location>
</feature>
<evidence type="ECO:0000256" key="11">
    <source>
        <dbReference type="SAM" id="MobiDB-lite"/>
    </source>
</evidence>
<dbReference type="EMBL" id="BMHF01000002">
    <property type="protein sequence ID" value="GGA27838.1"/>
    <property type="molecule type" value="Genomic_DNA"/>
</dbReference>
<evidence type="ECO:0000256" key="8">
    <source>
        <dbReference type="ARBA" id="ARBA00023065"/>
    </source>
</evidence>
<keyword evidence="6 12" id="KW-1133">Transmembrane helix</keyword>
<feature type="transmembrane region" description="Helical" evidence="12">
    <location>
        <begin position="112"/>
        <end position="132"/>
    </location>
</feature>
<feature type="compositionally biased region" description="Polar residues" evidence="11">
    <location>
        <begin position="386"/>
        <end position="396"/>
    </location>
</feature>
<evidence type="ECO:0000256" key="9">
    <source>
        <dbReference type="ARBA" id="ARBA00023136"/>
    </source>
</evidence>
<dbReference type="Pfam" id="PF00999">
    <property type="entry name" value="Na_H_Exchanger"/>
    <property type="match status" value="1"/>
</dbReference>
<keyword evidence="7" id="KW-0915">Sodium</keyword>
<dbReference type="InterPro" id="IPR006153">
    <property type="entry name" value="Cation/H_exchanger_TM"/>
</dbReference>
<evidence type="ECO:0000313" key="15">
    <source>
        <dbReference type="Proteomes" id="UP000609323"/>
    </source>
</evidence>
<evidence type="ECO:0000256" key="2">
    <source>
        <dbReference type="ARBA" id="ARBA00005551"/>
    </source>
</evidence>
<feature type="transmembrane region" description="Helical" evidence="12">
    <location>
        <begin position="84"/>
        <end position="106"/>
    </location>
</feature>
<keyword evidence="8" id="KW-0406">Ion transport</keyword>
<dbReference type="InterPro" id="IPR038770">
    <property type="entry name" value="Na+/solute_symporter_sf"/>
</dbReference>
<comment type="similarity">
    <text evidence="2">Belongs to the monovalent cation:proton antiporter 2 (CPA2) transporter (TC 2.A.37) family.</text>
</comment>
<sequence>MEFVLTLCLILIVTKLAGHAAARLGQPSVLGKLISGIIVGPAVLDWVHDADWIHIFSEIGVLLLMFIAGLETDLKQLKENWKTAVAVALGGILMPLFGGYAAALAFGLSQSHALFLGLLLSATSVSITVQSLKEMDRLKSREGSAILGAAVIDDVVVVLLLAFMLSFLGASNGGDSLLWITGKKLIFFGVSIAGAWLLVPLVMKLFGRLKVTETAITAGLIVCFGFAYFAEIMGVAGIIGAFIGGIAVSATPSKHKVETRIEPIAYALFVPVFFVSIGLKVSFDGVLEQLGIIVVLSIVAILTKWIGGGLGAKLTGFSLRSSSAIGAGMVSRGEVALILAATGLTSNLLAESYFTTIVIVVMITTLVTPPLLKATFPRHEGKGQKSPANSNRPNNH</sequence>
<keyword evidence="15" id="KW-1185">Reference proteome</keyword>
<feature type="transmembrane region" description="Helical" evidence="12">
    <location>
        <begin position="353"/>
        <end position="372"/>
    </location>
</feature>
<name>A0ABQ1FRT9_9BACL</name>
<evidence type="ECO:0000259" key="13">
    <source>
        <dbReference type="Pfam" id="PF00999"/>
    </source>
</evidence>
<feature type="transmembrane region" description="Helical" evidence="12">
    <location>
        <begin position="52"/>
        <end position="72"/>
    </location>
</feature>
<dbReference type="RefSeq" id="WP_094096418.1">
    <property type="nucleotide sequence ID" value="NZ_BMHF01000002.1"/>
</dbReference>
<keyword evidence="9 12" id="KW-0472">Membrane</keyword>